<dbReference type="PROSITE" id="PS00166">
    <property type="entry name" value="ENOYL_COA_HYDRATASE"/>
    <property type="match status" value="1"/>
</dbReference>
<keyword evidence="11" id="KW-0511">Multifunctional enzyme</keyword>
<dbReference type="EC" id="4.2.1.17" evidence="4"/>
<evidence type="ECO:0000256" key="13">
    <source>
        <dbReference type="RuleBase" id="RU003707"/>
    </source>
</evidence>
<dbReference type="InterPro" id="IPR018376">
    <property type="entry name" value="Enoyl-CoA_hyd/isom_CS"/>
</dbReference>
<comment type="catalytic activity">
    <reaction evidence="12">
        <text>a (3S)-3-hydroxyacyl-CoA + NAD(+) = a 3-oxoacyl-CoA + NADH + H(+)</text>
        <dbReference type="Rhea" id="RHEA:22432"/>
        <dbReference type="ChEBI" id="CHEBI:15378"/>
        <dbReference type="ChEBI" id="CHEBI:57318"/>
        <dbReference type="ChEBI" id="CHEBI:57540"/>
        <dbReference type="ChEBI" id="CHEBI:57945"/>
        <dbReference type="ChEBI" id="CHEBI:90726"/>
        <dbReference type="EC" id="1.1.1.35"/>
    </reaction>
</comment>
<keyword evidence="8" id="KW-0520">NAD</keyword>
<dbReference type="OrthoDB" id="9771883at2"/>
<evidence type="ECO:0000259" key="15">
    <source>
        <dbReference type="Pfam" id="PF02737"/>
    </source>
</evidence>
<evidence type="ECO:0000256" key="2">
    <source>
        <dbReference type="ARBA" id="ARBA00007005"/>
    </source>
</evidence>
<evidence type="ECO:0000256" key="7">
    <source>
        <dbReference type="ARBA" id="ARBA00023002"/>
    </source>
</evidence>
<keyword evidence="17" id="KW-1185">Reference proteome</keyword>
<sequence length="710" mass="79115">MSYLSTEEQDHILVVTLDQPDEKVNKLDEQLISEFQELLPRAAQQDIEGIVLTSGKENNFIAGADVEMLKNKKAPKEVEDLSRRGNDLLLELEHFDKPVVAAIHGSCMGGGLEVAMACHYRVASDHDKTTMGQPEVQLGLLPGGGGTQRLPRLIGIQNALTYLLTGKNIYPGQAYKMGLVDELTHKDAILKAAKKAVRTLRKERFKRKDKRSLLHQLMEGLSPLRKIIYSQARKRTRSKTRGNYPAPPKIIDCVEEGYENGMRGGLELESRLFGELAATPESKAMVNLFFAMQAAKKNPNSEQVSDIHKIGVLGAGLMGSGIADVSATKGEYRILLKDQEIQQAAEGKKHIWKGLEKKRKKGIISSFERDRLSSLITSTADYKGFEKADLVIEAVFEDLDLKRSILQEVEEVLPEHGIFASNTSSLPIRKIAEAAKRPGQVIGMHYFSPVPKMPLLEIITTDQTADWVTATAREVGIRQGKHVIVVNDGPGFYTTRILAPYMNEALMLLEEGIAIKELDNHMKQFGFPVGPLALFDEVGIDVSAHITEVLGELFAQRGFNPSKKPTTLLEEGYKGKKNKMGFYHYEEEDNQTKKKDPNNEIYRFFGGPKRTSMDAQTVQQRMTLMMINEAAWCLQDDILRNPADGDLGAVLGLGFPPFLGGPFRYIDRVGADLIVERLENYQQGLGPRFKPADILKSYASARKKFHPDQA</sequence>
<keyword evidence="6" id="KW-0442">Lipid degradation</keyword>
<dbReference type="InterPro" id="IPR050136">
    <property type="entry name" value="FA_oxidation_alpha_subunit"/>
</dbReference>
<evidence type="ECO:0000256" key="9">
    <source>
        <dbReference type="ARBA" id="ARBA00023098"/>
    </source>
</evidence>
<dbReference type="InterPro" id="IPR006176">
    <property type="entry name" value="3-OHacyl-CoA_DH_NAD-bd"/>
</dbReference>
<dbReference type="PROSITE" id="PS00067">
    <property type="entry name" value="3HCDH"/>
    <property type="match status" value="1"/>
</dbReference>
<dbReference type="RefSeq" id="WP_142712496.1">
    <property type="nucleotide sequence ID" value="NZ_FXTH01000001.1"/>
</dbReference>
<comment type="similarity">
    <text evidence="2">In the central section; belongs to the 3-hydroxyacyl-CoA dehydrogenase family.</text>
</comment>
<dbReference type="UniPathway" id="UPA00659"/>
<name>A0A521AAE5_9BACT</name>
<dbReference type="Pfam" id="PF00725">
    <property type="entry name" value="3HCDH"/>
    <property type="match status" value="2"/>
</dbReference>
<keyword evidence="10" id="KW-0456">Lyase</keyword>
<evidence type="ECO:0000256" key="8">
    <source>
        <dbReference type="ARBA" id="ARBA00023027"/>
    </source>
</evidence>
<dbReference type="InterPro" id="IPR006180">
    <property type="entry name" value="3-OHacyl-CoA_DH_CS"/>
</dbReference>
<evidence type="ECO:0000259" key="14">
    <source>
        <dbReference type="Pfam" id="PF00725"/>
    </source>
</evidence>
<evidence type="ECO:0000256" key="3">
    <source>
        <dbReference type="ARBA" id="ARBA00008750"/>
    </source>
</evidence>
<comment type="similarity">
    <text evidence="3">In the N-terminal section; belongs to the enoyl-CoA hydratase/isomerase family.</text>
</comment>
<evidence type="ECO:0000256" key="11">
    <source>
        <dbReference type="ARBA" id="ARBA00023268"/>
    </source>
</evidence>
<dbReference type="Pfam" id="PF00378">
    <property type="entry name" value="ECH_1"/>
    <property type="match status" value="1"/>
</dbReference>
<protein>
    <recommendedName>
        <fullName evidence="4">enoyl-CoA hydratase</fullName>
        <ecNumber evidence="4">4.2.1.17</ecNumber>
    </recommendedName>
</protein>
<keyword evidence="7" id="KW-0560">Oxidoreductase</keyword>
<evidence type="ECO:0000313" key="16">
    <source>
        <dbReference type="EMBL" id="SMO31779.1"/>
    </source>
</evidence>
<gene>
    <name evidence="16" type="ORF">SAMN06265218_1014</name>
</gene>
<keyword evidence="5" id="KW-0276">Fatty acid metabolism</keyword>
<comment type="similarity">
    <text evidence="13">Belongs to the enoyl-CoA hydratase/isomerase family.</text>
</comment>
<evidence type="ECO:0000256" key="1">
    <source>
        <dbReference type="ARBA" id="ARBA00005005"/>
    </source>
</evidence>
<dbReference type="InterPro" id="IPR036291">
    <property type="entry name" value="NAD(P)-bd_dom_sf"/>
</dbReference>
<dbReference type="Proteomes" id="UP000317593">
    <property type="component" value="Unassembled WGS sequence"/>
</dbReference>
<dbReference type="EMBL" id="FXTH01000001">
    <property type="protein sequence ID" value="SMO31779.1"/>
    <property type="molecule type" value="Genomic_DNA"/>
</dbReference>
<dbReference type="GO" id="GO:0004300">
    <property type="term" value="F:enoyl-CoA hydratase activity"/>
    <property type="evidence" value="ECO:0007669"/>
    <property type="project" value="UniProtKB-EC"/>
</dbReference>
<dbReference type="PANTHER" id="PTHR43612:SF3">
    <property type="entry name" value="TRIFUNCTIONAL ENZYME SUBUNIT ALPHA, MITOCHONDRIAL"/>
    <property type="match status" value="1"/>
</dbReference>
<feature type="domain" description="3-hydroxyacyl-CoA dehydrogenase C-terminal" evidence="14">
    <location>
        <begin position="491"/>
        <end position="585"/>
    </location>
</feature>
<comment type="pathway">
    <text evidence="1">Lipid metabolism; fatty acid beta-oxidation.</text>
</comment>
<dbReference type="Pfam" id="PF02737">
    <property type="entry name" value="3HCDH_N"/>
    <property type="match status" value="1"/>
</dbReference>
<dbReference type="PANTHER" id="PTHR43612">
    <property type="entry name" value="TRIFUNCTIONAL ENZYME SUBUNIT ALPHA"/>
    <property type="match status" value="1"/>
</dbReference>
<feature type="domain" description="3-hydroxyacyl-CoA dehydrogenase C-terminal" evidence="14">
    <location>
        <begin position="619"/>
        <end position="703"/>
    </location>
</feature>
<dbReference type="InterPro" id="IPR008927">
    <property type="entry name" value="6-PGluconate_DH-like_C_sf"/>
</dbReference>
<dbReference type="Gene3D" id="3.90.226.10">
    <property type="entry name" value="2-enoyl-CoA Hydratase, Chain A, domain 1"/>
    <property type="match status" value="1"/>
</dbReference>
<dbReference type="SUPFAM" id="SSF48179">
    <property type="entry name" value="6-phosphogluconate dehydrogenase C-terminal domain-like"/>
    <property type="match status" value="2"/>
</dbReference>
<dbReference type="CDD" id="cd06558">
    <property type="entry name" value="crotonase-like"/>
    <property type="match status" value="1"/>
</dbReference>
<accession>A0A521AAE5</accession>
<dbReference type="InterPro" id="IPR006108">
    <property type="entry name" value="3HC_DH_C"/>
</dbReference>
<dbReference type="AlphaFoldDB" id="A0A521AAE5"/>
<dbReference type="FunFam" id="3.40.50.720:FF:000009">
    <property type="entry name" value="Fatty oxidation complex, alpha subunit"/>
    <property type="match status" value="1"/>
</dbReference>
<dbReference type="Gene3D" id="1.10.1040.50">
    <property type="match status" value="1"/>
</dbReference>
<proteinExistence type="inferred from homology"/>
<evidence type="ECO:0000256" key="5">
    <source>
        <dbReference type="ARBA" id="ARBA00022832"/>
    </source>
</evidence>
<evidence type="ECO:0000313" key="17">
    <source>
        <dbReference type="Proteomes" id="UP000317593"/>
    </source>
</evidence>
<evidence type="ECO:0000256" key="6">
    <source>
        <dbReference type="ARBA" id="ARBA00022963"/>
    </source>
</evidence>
<dbReference type="FunFam" id="3.90.226.10:FF:000011">
    <property type="entry name" value="Fatty acid oxidation complex subunit alpha"/>
    <property type="match status" value="1"/>
</dbReference>
<dbReference type="Gene3D" id="3.40.50.720">
    <property type="entry name" value="NAD(P)-binding Rossmann-like Domain"/>
    <property type="match status" value="1"/>
</dbReference>
<reference evidence="16 17" key="1">
    <citation type="submission" date="2017-05" db="EMBL/GenBank/DDBJ databases">
        <authorList>
            <person name="Varghese N."/>
            <person name="Submissions S."/>
        </authorList>
    </citation>
    <scope>NUCLEOTIDE SEQUENCE [LARGE SCALE GENOMIC DNA]</scope>
    <source>
        <strain evidence="16 17">DSM 21194</strain>
    </source>
</reference>
<dbReference type="SUPFAM" id="SSF52096">
    <property type="entry name" value="ClpP/crotonase"/>
    <property type="match status" value="1"/>
</dbReference>
<keyword evidence="9" id="KW-0443">Lipid metabolism</keyword>
<evidence type="ECO:0000256" key="12">
    <source>
        <dbReference type="ARBA" id="ARBA00049556"/>
    </source>
</evidence>
<dbReference type="GO" id="GO:0006635">
    <property type="term" value="P:fatty acid beta-oxidation"/>
    <property type="evidence" value="ECO:0007669"/>
    <property type="project" value="UniProtKB-UniPathway"/>
</dbReference>
<dbReference type="GO" id="GO:0016509">
    <property type="term" value="F:long-chain (3S)-3-hydroxyacyl-CoA dehydrogenase (NAD+) activity"/>
    <property type="evidence" value="ECO:0007669"/>
    <property type="project" value="TreeGrafter"/>
</dbReference>
<feature type="domain" description="3-hydroxyacyl-CoA dehydrogenase NAD binding" evidence="15">
    <location>
        <begin position="309"/>
        <end position="488"/>
    </location>
</feature>
<dbReference type="InterPro" id="IPR029045">
    <property type="entry name" value="ClpP/crotonase-like_dom_sf"/>
</dbReference>
<dbReference type="InterPro" id="IPR001753">
    <property type="entry name" value="Enoyl-CoA_hydra/iso"/>
</dbReference>
<evidence type="ECO:0000256" key="10">
    <source>
        <dbReference type="ARBA" id="ARBA00023239"/>
    </source>
</evidence>
<dbReference type="GO" id="GO:0070403">
    <property type="term" value="F:NAD+ binding"/>
    <property type="evidence" value="ECO:0007669"/>
    <property type="project" value="InterPro"/>
</dbReference>
<dbReference type="SUPFAM" id="SSF51735">
    <property type="entry name" value="NAD(P)-binding Rossmann-fold domains"/>
    <property type="match status" value="1"/>
</dbReference>
<organism evidence="16 17">
    <name type="scientific">Fodinibius sediminis</name>
    <dbReference type="NCBI Taxonomy" id="1214077"/>
    <lineage>
        <taxon>Bacteria</taxon>
        <taxon>Pseudomonadati</taxon>
        <taxon>Balneolota</taxon>
        <taxon>Balneolia</taxon>
        <taxon>Balneolales</taxon>
        <taxon>Balneolaceae</taxon>
        <taxon>Fodinibius</taxon>
    </lineage>
</organism>
<evidence type="ECO:0000256" key="4">
    <source>
        <dbReference type="ARBA" id="ARBA00012076"/>
    </source>
</evidence>
<dbReference type="NCBIfam" id="NF008363">
    <property type="entry name" value="PRK11154.1"/>
    <property type="match status" value="1"/>
</dbReference>